<organism evidence="2 3">
    <name type="scientific">Ambispora gerdemannii</name>
    <dbReference type="NCBI Taxonomy" id="144530"/>
    <lineage>
        <taxon>Eukaryota</taxon>
        <taxon>Fungi</taxon>
        <taxon>Fungi incertae sedis</taxon>
        <taxon>Mucoromycota</taxon>
        <taxon>Glomeromycotina</taxon>
        <taxon>Glomeromycetes</taxon>
        <taxon>Archaeosporales</taxon>
        <taxon>Ambisporaceae</taxon>
        <taxon>Ambispora</taxon>
    </lineage>
</organism>
<feature type="non-terminal residue" evidence="2">
    <location>
        <position position="60"/>
    </location>
</feature>
<reference evidence="2" key="1">
    <citation type="submission" date="2021-06" db="EMBL/GenBank/DDBJ databases">
        <authorList>
            <person name="Kallberg Y."/>
            <person name="Tangrot J."/>
            <person name="Rosling A."/>
        </authorList>
    </citation>
    <scope>NUCLEOTIDE SEQUENCE</scope>
    <source>
        <strain evidence="2">MT106</strain>
    </source>
</reference>
<name>A0A9N9E9M7_9GLOM</name>
<evidence type="ECO:0000313" key="2">
    <source>
        <dbReference type="EMBL" id="CAG8665793.1"/>
    </source>
</evidence>
<dbReference type="AlphaFoldDB" id="A0A9N9E9M7"/>
<comment type="caution">
    <text evidence="2">The sequence shown here is derived from an EMBL/GenBank/DDBJ whole genome shotgun (WGS) entry which is preliminary data.</text>
</comment>
<dbReference type="EMBL" id="CAJVPL010006709">
    <property type="protein sequence ID" value="CAG8665793.1"/>
    <property type="molecule type" value="Genomic_DNA"/>
</dbReference>
<accession>A0A9N9E9M7</accession>
<sequence>MTVIDPKIFLDIEENQLPLSSSDPDFEEDNSPFDNMPMSPALLKNMFTQILTRTSRGKRG</sequence>
<evidence type="ECO:0000313" key="3">
    <source>
        <dbReference type="Proteomes" id="UP000789831"/>
    </source>
</evidence>
<protein>
    <submittedName>
        <fullName evidence="2">11167_t:CDS:1</fullName>
    </submittedName>
</protein>
<dbReference type="Proteomes" id="UP000789831">
    <property type="component" value="Unassembled WGS sequence"/>
</dbReference>
<evidence type="ECO:0000256" key="1">
    <source>
        <dbReference type="SAM" id="MobiDB-lite"/>
    </source>
</evidence>
<keyword evidence="3" id="KW-1185">Reference proteome</keyword>
<feature type="region of interest" description="Disordered" evidence="1">
    <location>
        <begin position="16"/>
        <end position="38"/>
    </location>
</feature>
<proteinExistence type="predicted"/>
<gene>
    <name evidence="2" type="ORF">AGERDE_LOCUS12030</name>
</gene>